<dbReference type="Pfam" id="PF12838">
    <property type="entry name" value="Fer4_7"/>
    <property type="match status" value="1"/>
</dbReference>
<reference evidence="6" key="1">
    <citation type="journal article" date="2020" name="bioRxiv">
        <title>A rank-normalized archaeal taxonomy based on genome phylogeny resolves widespread incomplete and uneven classifications.</title>
        <authorList>
            <person name="Rinke C."/>
            <person name="Chuvochina M."/>
            <person name="Mussig A.J."/>
            <person name="Chaumeil P.-A."/>
            <person name="Waite D.W."/>
            <person name="Whitman W.B."/>
            <person name="Parks D.H."/>
            <person name="Hugenholtz P."/>
        </authorList>
    </citation>
    <scope>NUCLEOTIDE SEQUENCE</scope>
    <source>
        <strain evidence="6">UBA12518</strain>
    </source>
</reference>
<dbReference type="InterPro" id="IPR050572">
    <property type="entry name" value="Fe-S_Ferredoxin"/>
</dbReference>
<dbReference type="PANTHER" id="PTHR43687">
    <property type="entry name" value="ADENYLYLSULFATE REDUCTASE, BETA SUBUNIT"/>
    <property type="match status" value="1"/>
</dbReference>
<dbReference type="InterPro" id="IPR017900">
    <property type="entry name" value="4Fe4S_Fe_S_CS"/>
</dbReference>
<dbReference type="InterPro" id="IPR007160">
    <property type="entry name" value="DUF362"/>
</dbReference>
<dbReference type="PROSITE" id="PS00198">
    <property type="entry name" value="4FE4S_FER_1"/>
    <property type="match status" value="1"/>
</dbReference>
<evidence type="ECO:0000256" key="3">
    <source>
        <dbReference type="ARBA" id="ARBA00023004"/>
    </source>
</evidence>
<dbReference type="PANTHER" id="PTHR43687:SF1">
    <property type="entry name" value="FERREDOXIN III"/>
    <property type="match status" value="1"/>
</dbReference>
<keyword evidence="1" id="KW-0004">4Fe-4S</keyword>
<dbReference type="EMBL" id="DUIH01000011">
    <property type="protein sequence ID" value="HIH69647.1"/>
    <property type="molecule type" value="Genomic_DNA"/>
</dbReference>
<name>A0A832VX78_9EURY</name>
<dbReference type="Pfam" id="PF04015">
    <property type="entry name" value="DUF362"/>
    <property type="match status" value="1"/>
</dbReference>
<gene>
    <name evidence="6" type="ORF">HA299_03380</name>
</gene>
<evidence type="ECO:0000256" key="4">
    <source>
        <dbReference type="ARBA" id="ARBA00023014"/>
    </source>
</evidence>
<dbReference type="InterPro" id="IPR017896">
    <property type="entry name" value="4Fe4S_Fe-S-bd"/>
</dbReference>
<evidence type="ECO:0000259" key="5">
    <source>
        <dbReference type="PROSITE" id="PS51379"/>
    </source>
</evidence>
<evidence type="ECO:0000256" key="2">
    <source>
        <dbReference type="ARBA" id="ARBA00022723"/>
    </source>
</evidence>
<evidence type="ECO:0000256" key="1">
    <source>
        <dbReference type="ARBA" id="ARBA00022485"/>
    </source>
</evidence>
<dbReference type="GO" id="GO:0051539">
    <property type="term" value="F:4 iron, 4 sulfur cluster binding"/>
    <property type="evidence" value="ECO:0007669"/>
    <property type="project" value="UniProtKB-KW"/>
</dbReference>
<comment type="caution">
    <text evidence="6">The sequence shown here is derived from an EMBL/GenBank/DDBJ whole genome shotgun (WGS) entry which is preliminary data.</text>
</comment>
<evidence type="ECO:0000313" key="6">
    <source>
        <dbReference type="EMBL" id="HIH69647.1"/>
    </source>
</evidence>
<dbReference type="Gene3D" id="3.30.70.20">
    <property type="match status" value="1"/>
</dbReference>
<dbReference type="AlphaFoldDB" id="A0A832VX78"/>
<keyword evidence="3" id="KW-0408">Iron</keyword>
<keyword evidence="2" id="KW-0479">Metal-binding</keyword>
<accession>A0A832VX78</accession>
<dbReference type="SUPFAM" id="SSF54862">
    <property type="entry name" value="4Fe-4S ferredoxins"/>
    <property type="match status" value="1"/>
</dbReference>
<organism evidence="6 7">
    <name type="scientific">Methermicoccus shengliensis</name>
    <dbReference type="NCBI Taxonomy" id="660064"/>
    <lineage>
        <taxon>Archaea</taxon>
        <taxon>Methanobacteriati</taxon>
        <taxon>Methanobacteriota</taxon>
        <taxon>Stenosarchaea group</taxon>
        <taxon>Methanomicrobia</taxon>
        <taxon>Methanosarcinales</taxon>
        <taxon>Methermicoccaceae</taxon>
        <taxon>Methermicoccus</taxon>
    </lineage>
</organism>
<feature type="domain" description="4Fe-4S ferredoxin-type" evidence="5">
    <location>
        <begin position="184"/>
        <end position="213"/>
    </location>
</feature>
<sequence>MSVVWYKDARAASPEESQPEVIRRHLPEMLEGIERGDVVAVKFHPGEWGNTTHVRPIVIRAVVDVLKELGARPFLTESTTLYGGMRFNGPELIEVASANGFNLASMGAPFVVADGLRGDDGVSIPVGGSEIDEIEVASACAKCDYMVVVSHAKGHPASGYGGAIKHLGMGCLTKAGKRKVHEVCIPSVDEDLCTGCRKCIQMCPWGAISIHPESKRAVIDPQRCAGELSCQSACAFGAIVEPEGSRERMQVRLGEAAVGPIRALKRRIFYINWAYELTAGCDCFAYSDAPFVEDVGMLFSQDPVALDRATIDLVNKSTFLHDYAHANVQKERLSTIWDISPYIHLESAERLGAGSSLYTLEEI</sequence>
<dbReference type="RefSeq" id="WP_042687473.1">
    <property type="nucleotide sequence ID" value="NZ_DUIH01000011.1"/>
</dbReference>
<evidence type="ECO:0000313" key="7">
    <source>
        <dbReference type="Proteomes" id="UP000600363"/>
    </source>
</evidence>
<dbReference type="Proteomes" id="UP000600363">
    <property type="component" value="Unassembled WGS sequence"/>
</dbReference>
<protein>
    <submittedName>
        <fullName evidence="6">DUF362 domain-containing protein</fullName>
    </submittedName>
</protein>
<dbReference type="GO" id="GO:0046872">
    <property type="term" value="F:metal ion binding"/>
    <property type="evidence" value="ECO:0007669"/>
    <property type="project" value="UniProtKB-KW"/>
</dbReference>
<proteinExistence type="predicted"/>
<feature type="domain" description="4Fe-4S ferredoxin-type" evidence="5">
    <location>
        <begin position="215"/>
        <end position="244"/>
    </location>
</feature>
<dbReference type="PROSITE" id="PS51379">
    <property type="entry name" value="4FE4S_FER_2"/>
    <property type="match status" value="2"/>
</dbReference>
<dbReference type="GO" id="GO:0016491">
    <property type="term" value="F:oxidoreductase activity"/>
    <property type="evidence" value="ECO:0007669"/>
    <property type="project" value="UniProtKB-ARBA"/>
</dbReference>
<keyword evidence="4" id="KW-0411">Iron-sulfur</keyword>